<evidence type="ECO:0000313" key="3">
    <source>
        <dbReference type="Proteomes" id="UP000003835"/>
    </source>
</evidence>
<dbReference type="Pfam" id="PF14239">
    <property type="entry name" value="RRXRR"/>
    <property type="match status" value="1"/>
</dbReference>
<dbReference type="eggNOG" id="COG1403">
    <property type="taxonomic scope" value="Bacteria"/>
</dbReference>
<protein>
    <recommendedName>
        <fullName evidence="1">RRXRR domain-containing protein</fullName>
    </recommendedName>
</protein>
<reference evidence="2 3" key="1">
    <citation type="submission" date="2008-07" db="EMBL/GenBank/DDBJ databases">
        <authorList>
            <person name="Tandeau de Marsac N."/>
            <person name="Ferriera S."/>
            <person name="Johnson J."/>
            <person name="Kravitz S."/>
            <person name="Beeson K."/>
            <person name="Sutton G."/>
            <person name="Rogers Y.-H."/>
            <person name="Friedman R."/>
            <person name="Frazier M."/>
            <person name="Venter J.C."/>
        </authorList>
    </citation>
    <scope>NUCLEOTIDE SEQUENCE [LARGE SCALE GENOMIC DNA]</scope>
    <source>
        <strain evidence="2 3">PCC 7420</strain>
    </source>
</reference>
<dbReference type="InterPro" id="IPR025938">
    <property type="entry name" value="RRXRR_dom"/>
</dbReference>
<keyword evidence="3" id="KW-1185">Reference proteome</keyword>
<evidence type="ECO:0000313" key="2">
    <source>
        <dbReference type="EMBL" id="EDX73752.1"/>
    </source>
</evidence>
<dbReference type="EMBL" id="DS989856">
    <property type="protein sequence ID" value="EDX73752.1"/>
    <property type="molecule type" value="Genomic_DNA"/>
</dbReference>
<name>B4VWA5_9CYAN</name>
<dbReference type="OrthoDB" id="425637at2"/>
<organism evidence="2 3">
    <name type="scientific">Coleofasciculus chthonoplastes PCC 7420</name>
    <dbReference type="NCBI Taxonomy" id="118168"/>
    <lineage>
        <taxon>Bacteria</taxon>
        <taxon>Bacillati</taxon>
        <taxon>Cyanobacteriota</taxon>
        <taxon>Cyanophyceae</taxon>
        <taxon>Coleofasciculales</taxon>
        <taxon>Coleofasciculaceae</taxon>
        <taxon>Coleofasciculus</taxon>
    </lineage>
</organism>
<proteinExistence type="predicted"/>
<dbReference type="Proteomes" id="UP000003835">
    <property type="component" value="Unassembled WGS sequence"/>
</dbReference>
<sequence>MIRVPVLSPKGKPLMPAKASRVRRWLKSGKAKVIHNDLGIFQVQLVEEPSGEETQNIVAGIDPGKLFTGVAVQSRGATLFLAHLNLPFKNVTKRMQGRAMMRRGRRGRRINRKLPFNQRNHRQHRFDNRKGHKIPPSIRANKQLALRVIQELSKIYPFTDVVVEVIKARGDKGFSPAMVGQHWQIEQLEQAGYTVHTQEGWHTSNLRKYLGLPKSKNKAESSPAAHAVDGICLAASQFMRYRQIKGRSGTWLGAVEMTPCQFAVICRPPICRRQLHLMVPPKGGKRRSYGGTVTRHGFRKGDYVRSEKAGITYCGYVSGDTKTQVSVSDANWKRLGRFTAKKVQLLQRNTGLVSTVGLSNLTASSGAV</sequence>
<feature type="domain" description="RRXRR" evidence="1">
    <location>
        <begin position="4"/>
        <end position="167"/>
    </location>
</feature>
<dbReference type="HOGENOM" id="CLU_046248_1_0_3"/>
<evidence type="ECO:0000259" key="1">
    <source>
        <dbReference type="Pfam" id="PF14239"/>
    </source>
</evidence>
<accession>B4VWA5</accession>
<dbReference type="RefSeq" id="WP_006103010.1">
    <property type="nucleotide sequence ID" value="NZ_DS989856.1"/>
</dbReference>
<dbReference type="STRING" id="118168.MC7420_6800"/>
<dbReference type="AlphaFoldDB" id="B4VWA5"/>
<gene>
    <name evidence="2" type="ORF">MC7420_6800</name>
</gene>